<keyword evidence="6" id="KW-0969">Cilium</keyword>
<dbReference type="InterPro" id="IPR036584">
    <property type="entry name" value="FliS_sf"/>
</dbReference>
<dbReference type="PANTHER" id="PTHR34773">
    <property type="entry name" value="FLAGELLAR SECRETION CHAPERONE FLIS"/>
    <property type="match status" value="1"/>
</dbReference>
<keyword evidence="3" id="KW-0963">Cytoplasm</keyword>
<dbReference type="GO" id="GO:0071973">
    <property type="term" value="P:bacterial-type flagellum-dependent cell motility"/>
    <property type="evidence" value="ECO:0007669"/>
    <property type="project" value="TreeGrafter"/>
</dbReference>
<dbReference type="OrthoDB" id="7355300at2"/>
<evidence type="ECO:0000256" key="2">
    <source>
        <dbReference type="ARBA" id="ARBA00008787"/>
    </source>
</evidence>
<dbReference type="CDD" id="cd16098">
    <property type="entry name" value="FliS"/>
    <property type="match status" value="1"/>
</dbReference>
<keyword evidence="6" id="KW-0282">Flagellum</keyword>
<dbReference type="KEGG" id="spai:FPZ24_14775"/>
<dbReference type="PANTHER" id="PTHR34773:SF1">
    <property type="entry name" value="FLAGELLAR SECRETION CHAPERONE FLIS"/>
    <property type="match status" value="1"/>
</dbReference>
<dbReference type="Pfam" id="PF02561">
    <property type="entry name" value="FliS"/>
    <property type="match status" value="1"/>
</dbReference>
<accession>A0A5B8LLK1</accession>
<proteinExistence type="inferred from homology"/>
<evidence type="ECO:0000256" key="1">
    <source>
        <dbReference type="ARBA" id="ARBA00004514"/>
    </source>
</evidence>
<evidence type="ECO:0000256" key="5">
    <source>
        <dbReference type="ARBA" id="ARBA00023186"/>
    </source>
</evidence>
<keyword evidence="5" id="KW-0143">Chaperone</keyword>
<keyword evidence="4" id="KW-1005">Bacterial flagellum biogenesis</keyword>
<reference evidence="6 7" key="1">
    <citation type="submission" date="2019-07" db="EMBL/GenBank/DDBJ databases">
        <title>Full genome sequence of Sphingomonas sp. 4R-6-7(HKS19).</title>
        <authorList>
            <person name="Im W.-T."/>
        </authorList>
    </citation>
    <scope>NUCLEOTIDE SEQUENCE [LARGE SCALE GENOMIC DNA]</scope>
    <source>
        <strain evidence="6 7">HKS19</strain>
    </source>
</reference>
<dbReference type="InterPro" id="IPR003713">
    <property type="entry name" value="FliS"/>
</dbReference>
<dbReference type="Gene3D" id="1.20.120.340">
    <property type="entry name" value="Flagellar protein FliS"/>
    <property type="match status" value="1"/>
</dbReference>
<dbReference type="AlphaFoldDB" id="A0A5B8LLK1"/>
<dbReference type="SUPFAM" id="SSF101116">
    <property type="entry name" value="Flagellar export chaperone FliS"/>
    <property type="match status" value="1"/>
</dbReference>
<evidence type="ECO:0000256" key="4">
    <source>
        <dbReference type="ARBA" id="ARBA00022795"/>
    </source>
</evidence>
<sequence length="135" mass="14318">MPAYATSLGADPYTTYRQIDLVGRTAAAADGAALVQLLYEELIRALRVAAWATQKGNFALKSEKVTRATAILFALESGLDFDGGGDVSHTLARLYTGARATIINASIGHDARPFRDVADNLEEIAAAWAHVRGAA</sequence>
<comment type="similarity">
    <text evidence="2">Belongs to the FliS family.</text>
</comment>
<evidence type="ECO:0000256" key="3">
    <source>
        <dbReference type="ARBA" id="ARBA00022490"/>
    </source>
</evidence>
<evidence type="ECO:0000313" key="7">
    <source>
        <dbReference type="Proteomes" id="UP000315673"/>
    </source>
</evidence>
<protein>
    <submittedName>
        <fullName evidence="6">Flagellar protein FliS</fullName>
    </submittedName>
</protein>
<comment type="subcellular location">
    <subcellularLocation>
        <location evidence="1">Cytoplasm</location>
        <location evidence="1">Cytosol</location>
    </subcellularLocation>
</comment>
<name>A0A5B8LLK1_9SPHN</name>
<evidence type="ECO:0000313" key="6">
    <source>
        <dbReference type="EMBL" id="QDZ08575.1"/>
    </source>
</evidence>
<organism evidence="6 7">
    <name type="scientific">Sphingomonas panacisoli</name>
    <dbReference type="NCBI Taxonomy" id="1813879"/>
    <lineage>
        <taxon>Bacteria</taxon>
        <taxon>Pseudomonadati</taxon>
        <taxon>Pseudomonadota</taxon>
        <taxon>Alphaproteobacteria</taxon>
        <taxon>Sphingomonadales</taxon>
        <taxon>Sphingomonadaceae</taxon>
        <taxon>Sphingomonas</taxon>
    </lineage>
</organism>
<dbReference type="Proteomes" id="UP000315673">
    <property type="component" value="Chromosome"/>
</dbReference>
<dbReference type="EMBL" id="CP042306">
    <property type="protein sequence ID" value="QDZ08575.1"/>
    <property type="molecule type" value="Genomic_DNA"/>
</dbReference>
<dbReference type="GO" id="GO:0005829">
    <property type="term" value="C:cytosol"/>
    <property type="evidence" value="ECO:0007669"/>
    <property type="project" value="UniProtKB-SubCell"/>
</dbReference>
<dbReference type="RefSeq" id="WP_146573239.1">
    <property type="nucleotide sequence ID" value="NZ_CP042306.1"/>
</dbReference>
<gene>
    <name evidence="6" type="ORF">FPZ24_14775</name>
</gene>
<dbReference type="GO" id="GO:0044780">
    <property type="term" value="P:bacterial-type flagellum assembly"/>
    <property type="evidence" value="ECO:0007669"/>
    <property type="project" value="InterPro"/>
</dbReference>
<keyword evidence="6" id="KW-0966">Cell projection</keyword>
<keyword evidence="7" id="KW-1185">Reference proteome</keyword>